<keyword evidence="1" id="KW-1185">Reference proteome</keyword>
<dbReference type="AlphaFoldDB" id="A0A0M3ICZ7"/>
<organism evidence="1 2">
    <name type="scientific">Ascaris lumbricoides</name>
    <name type="common">Giant roundworm</name>
    <dbReference type="NCBI Taxonomy" id="6252"/>
    <lineage>
        <taxon>Eukaryota</taxon>
        <taxon>Metazoa</taxon>
        <taxon>Ecdysozoa</taxon>
        <taxon>Nematoda</taxon>
        <taxon>Chromadorea</taxon>
        <taxon>Rhabditida</taxon>
        <taxon>Spirurina</taxon>
        <taxon>Ascaridomorpha</taxon>
        <taxon>Ascaridoidea</taxon>
        <taxon>Ascarididae</taxon>
        <taxon>Ascaris</taxon>
    </lineage>
</organism>
<name>A0A0M3ICZ7_ASCLU</name>
<sequence length="67" mass="8013">LRTILPSLTSPCALTLSHFRTVLRLRLTRLTNRYHSRLTIDVHHFHHEEESVDDLLLFTNNQRQHLE</sequence>
<evidence type="ECO:0000313" key="1">
    <source>
        <dbReference type="Proteomes" id="UP000036681"/>
    </source>
</evidence>
<protein>
    <submittedName>
        <fullName evidence="2">Secreted protein</fullName>
    </submittedName>
</protein>
<reference evidence="2" key="1">
    <citation type="submission" date="2017-02" db="UniProtKB">
        <authorList>
            <consortium name="WormBaseParasite"/>
        </authorList>
    </citation>
    <scope>IDENTIFICATION</scope>
</reference>
<proteinExistence type="predicted"/>
<evidence type="ECO:0000313" key="2">
    <source>
        <dbReference type="WBParaSite" id="ALUE_0001583001-mRNA-1"/>
    </source>
</evidence>
<dbReference type="Proteomes" id="UP000036681">
    <property type="component" value="Unplaced"/>
</dbReference>
<accession>A0A0M3ICZ7</accession>
<dbReference type="WBParaSite" id="ALUE_0001583001-mRNA-1">
    <property type="protein sequence ID" value="ALUE_0001583001-mRNA-1"/>
    <property type="gene ID" value="ALUE_0001583001"/>
</dbReference>